<comment type="similarity">
    <text evidence="5 6">Belongs to the XseA family.</text>
</comment>
<comment type="function">
    <text evidence="5">Bidirectionally degrades single-stranded DNA into large acid-insoluble oligonucleotides, which are then degraded further into small acid-soluble oligonucleotides.</text>
</comment>
<evidence type="ECO:0000256" key="4">
    <source>
        <dbReference type="ARBA" id="ARBA00022839"/>
    </source>
</evidence>
<keyword evidence="4 5" id="KW-0269">Exonuclease</keyword>
<dbReference type="EMBL" id="JXLP01000002">
    <property type="protein sequence ID" value="KIL79761.1"/>
    <property type="molecule type" value="Genomic_DNA"/>
</dbReference>
<comment type="subcellular location">
    <subcellularLocation>
        <location evidence="5 6">Cytoplasm</location>
    </subcellularLocation>
</comment>
<evidence type="ECO:0000313" key="10">
    <source>
        <dbReference type="Proteomes" id="UP000031982"/>
    </source>
</evidence>
<evidence type="ECO:0000259" key="7">
    <source>
        <dbReference type="Pfam" id="PF02601"/>
    </source>
</evidence>
<dbReference type="Proteomes" id="UP000031982">
    <property type="component" value="Unassembled WGS sequence"/>
</dbReference>
<dbReference type="EC" id="3.1.11.6" evidence="5"/>
<protein>
    <recommendedName>
        <fullName evidence="5">Exodeoxyribonuclease 7 large subunit</fullName>
        <ecNumber evidence="5">3.1.11.6</ecNumber>
    </recommendedName>
    <alternativeName>
        <fullName evidence="5">Exodeoxyribonuclease VII large subunit</fullName>
        <shortName evidence="5">Exonuclease VII large subunit</shortName>
    </alternativeName>
</protein>
<evidence type="ECO:0000259" key="8">
    <source>
        <dbReference type="Pfam" id="PF13742"/>
    </source>
</evidence>
<accession>A0ABR5AYF0</accession>
<dbReference type="HAMAP" id="MF_00378">
    <property type="entry name" value="Exonuc_7_L"/>
    <property type="match status" value="1"/>
</dbReference>
<evidence type="ECO:0000256" key="3">
    <source>
        <dbReference type="ARBA" id="ARBA00022801"/>
    </source>
</evidence>
<reference evidence="9 10" key="1">
    <citation type="submission" date="2015-01" db="EMBL/GenBank/DDBJ databases">
        <title>Genome Assembly of Bacillus badius MTCC 1458.</title>
        <authorList>
            <person name="Verma A."/>
            <person name="Khatri I."/>
            <person name="Mual P."/>
            <person name="Subramanian S."/>
            <person name="Krishnamurthi S."/>
        </authorList>
    </citation>
    <scope>NUCLEOTIDE SEQUENCE [LARGE SCALE GENOMIC DNA]</scope>
    <source>
        <strain evidence="9 10">MTCC 1458</strain>
    </source>
</reference>
<keyword evidence="10" id="KW-1185">Reference proteome</keyword>
<feature type="domain" description="Exonuclease VII large subunit C-terminal" evidence="7">
    <location>
        <begin position="133"/>
        <end position="447"/>
    </location>
</feature>
<gene>
    <name evidence="5" type="primary">xseA</name>
    <name evidence="9" type="ORF">SD77_2215</name>
</gene>
<evidence type="ECO:0000256" key="6">
    <source>
        <dbReference type="RuleBase" id="RU004355"/>
    </source>
</evidence>
<keyword evidence="3 5" id="KW-0378">Hydrolase</keyword>
<keyword evidence="2 5" id="KW-0540">Nuclease</keyword>
<dbReference type="InterPro" id="IPR025824">
    <property type="entry name" value="OB-fold_nuc-bd_dom"/>
</dbReference>
<dbReference type="InterPro" id="IPR003753">
    <property type="entry name" value="Exonuc_VII_L"/>
</dbReference>
<dbReference type="Pfam" id="PF02601">
    <property type="entry name" value="Exonuc_VII_L"/>
    <property type="match status" value="1"/>
</dbReference>
<proteinExistence type="inferred from homology"/>
<evidence type="ECO:0000256" key="5">
    <source>
        <dbReference type="HAMAP-Rule" id="MF_00378"/>
    </source>
</evidence>
<comment type="subunit">
    <text evidence="5">Heterooligomer composed of large and small subunits.</text>
</comment>
<evidence type="ECO:0000256" key="1">
    <source>
        <dbReference type="ARBA" id="ARBA00022490"/>
    </source>
</evidence>
<organism evidence="9 10">
    <name type="scientific">Bacillus badius</name>
    <dbReference type="NCBI Taxonomy" id="1455"/>
    <lineage>
        <taxon>Bacteria</taxon>
        <taxon>Bacillati</taxon>
        <taxon>Bacillota</taxon>
        <taxon>Bacilli</taxon>
        <taxon>Bacillales</taxon>
        <taxon>Bacillaceae</taxon>
        <taxon>Pseudobacillus</taxon>
    </lineage>
</organism>
<dbReference type="InterPro" id="IPR020579">
    <property type="entry name" value="Exonuc_VII_lsu_C"/>
</dbReference>
<name>A0ABR5AYF0_BACBA</name>
<dbReference type="PANTHER" id="PTHR30008:SF0">
    <property type="entry name" value="EXODEOXYRIBONUCLEASE 7 LARGE SUBUNIT"/>
    <property type="match status" value="1"/>
</dbReference>
<evidence type="ECO:0000313" key="9">
    <source>
        <dbReference type="EMBL" id="KIL79761.1"/>
    </source>
</evidence>
<dbReference type="CDD" id="cd04489">
    <property type="entry name" value="ExoVII_LU_OBF"/>
    <property type="match status" value="1"/>
</dbReference>
<dbReference type="Pfam" id="PF13742">
    <property type="entry name" value="tRNA_anti_2"/>
    <property type="match status" value="1"/>
</dbReference>
<comment type="caution">
    <text evidence="9">The sequence shown here is derived from an EMBL/GenBank/DDBJ whole genome shotgun (WGS) entry which is preliminary data.</text>
</comment>
<dbReference type="PANTHER" id="PTHR30008">
    <property type="entry name" value="EXODEOXYRIBONUCLEASE 7 LARGE SUBUNIT"/>
    <property type="match status" value="1"/>
</dbReference>
<sequence length="459" mass="51285">MTGKGGMKMEAERYLTVKALTKYIKRKFDADPHLTNVYVRGEISNFKRHSSGHMYFTLKDEKARILAVMFSSANRSLKFQPENGMQVLVAGEITVYEAGGQYQIYVKSMQPDGIGSLYLAFEQLKTKLAKEGLFDENRKRPLPVYPKTVGVVTSPTGAAVRDIITTIKRRYPIAEILIYPALVQGDNAAPSVAAAIQRANGDERADVLIVGRGGGSIEELWAFNEEIVARAINLSAIPVISAVGHETDVTIADFAADKRAPTPTAGAEMAVPHLEEVLERVAVRKTRLIRSISEKVRRERKRLESARNAYILRNPQTLYRQQQERLDRLTEMLAKGQSIYIKNTTAKISDLTERLRRNHPQRKITEAKQQISRLDASLSREIGMLLRSKKEGLGRNISMLDALSPLKIMERGYSLAYDEGDNLIKSSTGVQAGDRVKVELMDGHLMCQVQSIEVKKNGK</sequence>
<comment type="catalytic activity">
    <reaction evidence="5 6">
        <text>Exonucleolytic cleavage in either 5'- to 3'- or 3'- to 5'-direction to yield nucleoside 5'-phosphates.</text>
        <dbReference type="EC" id="3.1.11.6"/>
    </reaction>
</comment>
<evidence type="ECO:0000256" key="2">
    <source>
        <dbReference type="ARBA" id="ARBA00022722"/>
    </source>
</evidence>
<keyword evidence="1 5" id="KW-0963">Cytoplasm</keyword>
<feature type="domain" description="OB-fold nucleic acid binding" evidence="8">
    <location>
        <begin position="15"/>
        <end position="110"/>
    </location>
</feature>
<dbReference type="NCBIfam" id="TIGR00237">
    <property type="entry name" value="xseA"/>
    <property type="match status" value="1"/>
</dbReference>